<proteinExistence type="predicted"/>
<protein>
    <submittedName>
        <fullName evidence="1">Uncharacterized protein</fullName>
    </submittedName>
</protein>
<reference evidence="2" key="1">
    <citation type="submission" date="2017-03" db="EMBL/GenBank/DDBJ databases">
        <authorList>
            <person name="Herbold C."/>
        </authorList>
    </citation>
    <scope>NUCLEOTIDE SEQUENCE [LARGE SCALE GENOMIC DNA]</scope>
</reference>
<accession>A0A2H1FH72</accession>
<keyword evidence="2" id="KW-1185">Reference proteome</keyword>
<name>A0A2H1FH72_9ARCH</name>
<sequence length="44" mass="5195">MKQSIFWLLRSAGEQKSSMPEYKTKIMQPSKRFATTYRQGIVNK</sequence>
<gene>
    <name evidence="1" type="ORF">NCS_11925</name>
</gene>
<dbReference type="EMBL" id="LT841358">
    <property type="protein sequence ID" value="SMH72113.1"/>
    <property type="molecule type" value="Genomic_DNA"/>
</dbReference>
<dbReference type="AlphaFoldDB" id="A0A2H1FH72"/>
<dbReference type="Proteomes" id="UP000230607">
    <property type="component" value="Chromosome 1"/>
</dbReference>
<evidence type="ECO:0000313" key="1">
    <source>
        <dbReference type="EMBL" id="SMH72113.1"/>
    </source>
</evidence>
<organism evidence="1 2">
    <name type="scientific">Candidatus Nitrosotalea okcheonensis</name>
    <dbReference type="NCBI Taxonomy" id="1903276"/>
    <lineage>
        <taxon>Archaea</taxon>
        <taxon>Nitrososphaerota</taxon>
        <taxon>Nitrososphaeria</taxon>
        <taxon>Nitrosotaleales</taxon>
        <taxon>Nitrosotaleaceae</taxon>
        <taxon>Nitrosotalea</taxon>
    </lineage>
</organism>
<evidence type="ECO:0000313" key="2">
    <source>
        <dbReference type="Proteomes" id="UP000230607"/>
    </source>
</evidence>